<name>A0AAV5G4X5_9BASI</name>
<organism evidence="12 13">
    <name type="scientific">Rhodotorula paludigena</name>
    <dbReference type="NCBI Taxonomy" id="86838"/>
    <lineage>
        <taxon>Eukaryota</taxon>
        <taxon>Fungi</taxon>
        <taxon>Dikarya</taxon>
        <taxon>Basidiomycota</taxon>
        <taxon>Pucciniomycotina</taxon>
        <taxon>Microbotryomycetes</taxon>
        <taxon>Sporidiobolales</taxon>
        <taxon>Sporidiobolaceae</taxon>
        <taxon>Rhodotorula</taxon>
    </lineage>
</organism>
<feature type="domain" description="Palmitoyltransferase DHHC" evidence="11">
    <location>
        <begin position="105"/>
        <end position="196"/>
    </location>
</feature>
<dbReference type="GO" id="GO:0019706">
    <property type="term" value="F:protein-cysteine S-palmitoyltransferase activity"/>
    <property type="evidence" value="ECO:0007669"/>
    <property type="project" value="UniProtKB-EC"/>
</dbReference>
<evidence type="ECO:0000256" key="2">
    <source>
        <dbReference type="ARBA" id="ARBA00022679"/>
    </source>
</evidence>
<evidence type="ECO:0000256" key="10">
    <source>
        <dbReference type="RuleBase" id="RU079119"/>
    </source>
</evidence>
<dbReference type="InterPro" id="IPR001594">
    <property type="entry name" value="Palmitoyltrfase_DHHC"/>
</dbReference>
<evidence type="ECO:0000256" key="1">
    <source>
        <dbReference type="ARBA" id="ARBA00004141"/>
    </source>
</evidence>
<comment type="caution">
    <text evidence="12">The sequence shown here is derived from an EMBL/GenBank/DDBJ whole genome shotgun (WGS) entry which is preliminary data.</text>
</comment>
<evidence type="ECO:0000256" key="7">
    <source>
        <dbReference type="ARBA" id="ARBA00023288"/>
    </source>
</evidence>
<evidence type="ECO:0000256" key="9">
    <source>
        <dbReference type="ARBA" id="ARBA00048048"/>
    </source>
</evidence>
<keyword evidence="2 10" id="KW-0808">Transferase</keyword>
<feature type="transmembrane region" description="Helical" evidence="10">
    <location>
        <begin position="42"/>
        <end position="62"/>
    </location>
</feature>
<dbReference type="PROSITE" id="PS50216">
    <property type="entry name" value="DHHC"/>
    <property type="match status" value="1"/>
</dbReference>
<dbReference type="InterPro" id="IPR039859">
    <property type="entry name" value="PFA4/ZDH16/20/ERF2-like"/>
</dbReference>
<dbReference type="PANTHER" id="PTHR12246">
    <property type="entry name" value="PALMITOYLTRANSFERASE ZDHHC16"/>
    <property type="match status" value="1"/>
</dbReference>
<proteinExistence type="inferred from homology"/>
<comment type="subcellular location">
    <subcellularLocation>
        <location evidence="1">Membrane</location>
        <topology evidence="1">Multi-pass membrane protein</topology>
    </subcellularLocation>
</comment>
<keyword evidence="4 10" id="KW-1133">Transmembrane helix</keyword>
<dbReference type="Pfam" id="PF01529">
    <property type="entry name" value="DHHC"/>
    <property type="match status" value="1"/>
</dbReference>
<dbReference type="GO" id="GO:0016020">
    <property type="term" value="C:membrane"/>
    <property type="evidence" value="ECO:0007669"/>
    <property type="project" value="UniProtKB-SubCell"/>
</dbReference>
<sequence length="260" mass="29618">MGKLLGRIWVGGTLSLICFIGYSSQLCVVLPSYRWDWTNRDLWKVLAPFNALLVLLLVNYALTVGTDPGRVPEGWEPDWRQLETGEMEVKKQTGGPRFCRTCRGPWVNNCVGHHNYGHFVRFLFYVDIACAYHLWMISTHAFHSLDFFITPSTFQIVMLILNYTACVPVIIAVGVFSLYHLWSLLVNTTTIEGWEKDKAASLMRRGKIREYRYPYHLGYLTNVRAVLGSNPLLYGWPQRAQGNGLSYPVAVGTAQTRLPP</sequence>
<keyword evidence="5 10" id="KW-0472">Membrane</keyword>
<comment type="domain">
    <text evidence="10">The DHHC domain is required for palmitoyltransferase activity.</text>
</comment>
<dbReference type="AlphaFoldDB" id="A0AAV5G4X5"/>
<feature type="transmembrane region" description="Helical" evidence="10">
    <location>
        <begin position="154"/>
        <end position="182"/>
    </location>
</feature>
<protein>
    <recommendedName>
        <fullName evidence="10">Palmitoyltransferase</fullName>
        <ecNumber evidence="10">2.3.1.225</ecNumber>
    </recommendedName>
</protein>
<gene>
    <name evidence="12" type="ORF">Rhopal_000344-T1</name>
</gene>
<keyword evidence="6" id="KW-0564">Palmitate</keyword>
<keyword evidence="8 10" id="KW-0012">Acyltransferase</keyword>
<feature type="transmembrane region" description="Helical" evidence="10">
    <location>
        <begin position="6"/>
        <end position="30"/>
    </location>
</feature>
<feature type="transmembrane region" description="Helical" evidence="10">
    <location>
        <begin position="122"/>
        <end position="142"/>
    </location>
</feature>
<comment type="similarity">
    <text evidence="10">Belongs to the DHHC palmitoyltransferase family.</text>
</comment>
<dbReference type="EMBL" id="BQKY01000001">
    <property type="protein sequence ID" value="GJN87395.1"/>
    <property type="molecule type" value="Genomic_DNA"/>
</dbReference>
<keyword evidence="7" id="KW-0449">Lipoprotein</keyword>
<accession>A0AAV5G4X5</accession>
<evidence type="ECO:0000259" key="11">
    <source>
        <dbReference type="Pfam" id="PF01529"/>
    </source>
</evidence>
<reference evidence="12 13" key="1">
    <citation type="submission" date="2021-12" db="EMBL/GenBank/DDBJ databases">
        <title>High titer production of polyol ester of fatty acids by Rhodotorula paludigena BS15 towards product separation-free biomass refinery.</title>
        <authorList>
            <person name="Mano J."/>
            <person name="Ono H."/>
            <person name="Tanaka T."/>
            <person name="Naito K."/>
            <person name="Sushida H."/>
            <person name="Ike M."/>
            <person name="Tokuyasu K."/>
            <person name="Kitaoka M."/>
        </authorList>
    </citation>
    <scope>NUCLEOTIDE SEQUENCE [LARGE SCALE GENOMIC DNA]</scope>
    <source>
        <strain evidence="12 13">BS15</strain>
    </source>
</reference>
<evidence type="ECO:0000256" key="3">
    <source>
        <dbReference type="ARBA" id="ARBA00022692"/>
    </source>
</evidence>
<evidence type="ECO:0000313" key="12">
    <source>
        <dbReference type="EMBL" id="GJN87395.1"/>
    </source>
</evidence>
<keyword evidence="13" id="KW-1185">Reference proteome</keyword>
<evidence type="ECO:0000256" key="5">
    <source>
        <dbReference type="ARBA" id="ARBA00023136"/>
    </source>
</evidence>
<evidence type="ECO:0000256" key="6">
    <source>
        <dbReference type="ARBA" id="ARBA00023139"/>
    </source>
</evidence>
<dbReference type="EC" id="2.3.1.225" evidence="10"/>
<dbReference type="Proteomes" id="UP001342314">
    <property type="component" value="Unassembled WGS sequence"/>
</dbReference>
<evidence type="ECO:0000256" key="4">
    <source>
        <dbReference type="ARBA" id="ARBA00022989"/>
    </source>
</evidence>
<comment type="catalytic activity">
    <reaction evidence="9 10">
        <text>L-cysteinyl-[protein] + hexadecanoyl-CoA = S-hexadecanoyl-L-cysteinyl-[protein] + CoA</text>
        <dbReference type="Rhea" id="RHEA:36683"/>
        <dbReference type="Rhea" id="RHEA-COMP:10131"/>
        <dbReference type="Rhea" id="RHEA-COMP:11032"/>
        <dbReference type="ChEBI" id="CHEBI:29950"/>
        <dbReference type="ChEBI" id="CHEBI:57287"/>
        <dbReference type="ChEBI" id="CHEBI:57379"/>
        <dbReference type="ChEBI" id="CHEBI:74151"/>
        <dbReference type="EC" id="2.3.1.225"/>
    </reaction>
</comment>
<evidence type="ECO:0000256" key="8">
    <source>
        <dbReference type="ARBA" id="ARBA00023315"/>
    </source>
</evidence>
<evidence type="ECO:0000313" key="13">
    <source>
        <dbReference type="Proteomes" id="UP001342314"/>
    </source>
</evidence>
<keyword evidence="3 10" id="KW-0812">Transmembrane</keyword>